<dbReference type="GO" id="GO:0006508">
    <property type="term" value="P:proteolysis"/>
    <property type="evidence" value="ECO:0007669"/>
    <property type="project" value="UniProtKB-KW"/>
</dbReference>
<sequence>MVTVYNPKSGNVLSETLPVYDYSNLQAIWNHFAKQHPVVMSQFGNSPAFNIRSLGGGITYLKISSMDSNLRQQLESHMNEIVHSKGLIIDLRNNGGGNSAPGSWFAQHFYSKPTTALERRPSANVPWIPEILQPLLPRISVPTAVLINGEDWSSAEMFIAQLEAAPNVETFGSRTMGADGNPVFYPVMNGVEVKISSWQERVTSTGLPIEQFGITPEKEVQESYTDFLKELSLSYDNKGSAQYDDVLQRANVWVRSKIQSSD</sequence>
<evidence type="ECO:0000313" key="3">
    <source>
        <dbReference type="Proteomes" id="UP001229209"/>
    </source>
</evidence>
<dbReference type="InterPro" id="IPR029045">
    <property type="entry name" value="ClpP/crotonase-like_dom_sf"/>
</dbReference>
<dbReference type="Pfam" id="PF03572">
    <property type="entry name" value="Peptidase_S41"/>
    <property type="match status" value="1"/>
</dbReference>
<dbReference type="SUPFAM" id="SSF52096">
    <property type="entry name" value="ClpP/crotonase"/>
    <property type="match status" value="1"/>
</dbReference>
<evidence type="ECO:0000259" key="1">
    <source>
        <dbReference type="SMART" id="SM00245"/>
    </source>
</evidence>
<comment type="caution">
    <text evidence="2">The sequence shown here is derived from an EMBL/GenBank/DDBJ whole genome shotgun (WGS) entry which is preliminary data.</text>
</comment>
<proteinExistence type="predicted"/>
<organism evidence="2 3">
    <name type="scientific">Alicyclobacillus tolerans</name>
    <dbReference type="NCBI Taxonomy" id="90970"/>
    <lineage>
        <taxon>Bacteria</taxon>
        <taxon>Bacillati</taxon>
        <taxon>Bacillota</taxon>
        <taxon>Bacilli</taxon>
        <taxon>Bacillales</taxon>
        <taxon>Alicyclobacillaceae</taxon>
        <taxon>Alicyclobacillus</taxon>
    </lineage>
</organism>
<keyword evidence="2" id="KW-0378">Hydrolase</keyword>
<dbReference type="EMBL" id="JAURUO010000003">
    <property type="protein sequence ID" value="MDP9727822.1"/>
    <property type="molecule type" value="Genomic_DNA"/>
</dbReference>
<dbReference type="Proteomes" id="UP001229209">
    <property type="component" value="Unassembled WGS sequence"/>
</dbReference>
<dbReference type="GO" id="GO:0008233">
    <property type="term" value="F:peptidase activity"/>
    <property type="evidence" value="ECO:0007669"/>
    <property type="project" value="UniProtKB-KW"/>
</dbReference>
<protein>
    <submittedName>
        <fullName evidence="2">C-terminal processing protease CtpA/Prc</fullName>
    </submittedName>
</protein>
<dbReference type="PANTHER" id="PTHR32060">
    <property type="entry name" value="TAIL-SPECIFIC PROTEASE"/>
    <property type="match status" value="1"/>
</dbReference>
<gene>
    <name evidence="2" type="ORF">J2S04_000752</name>
</gene>
<dbReference type="Gene3D" id="3.90.226.10">
    <property type="entry name" value="2-enoyl-CoA Hydratase, Chain A, domain 1"/>
    <property type="match status" value="1"/>
</dbReference>
<evidence type="ECO:0000313" key="2">
    <source>
        <dbReference type="EMBL" id="MDP9727822.1"/>
    </source>
</evidence>
<keyword evidence="2" id="KW-0645">Protease</keyword>
<dbReference type="InterPro" id="IPR005151">
    <property type="entry name" value="Tail-specific_protease"/>
</dbReference>
<accession>A0ABT9LU83</accession>
<name>A0ABT9LU83_9BACL</name>
<dbReference type="PANTHER" id="PTHR32060:SF30">
    <property type="entry name" value="CARBOXY-TERMINAL PROCESSING PROTEASE CTPA"/>
    <property type="match status" value="1"/>
</dbReference>
<keyword evidence="3" id="KW-1185">Reference proteome</keyword>
<feature type="domain" description="Tail specific protease" evidence="1">
    <location>
        <begin position="12"/>
        <end position="221"/>
    </location>
</feature>
<dbReference type="SMART" id="SM00245">
    <property type="entry name" value="TSPc"/>
    <property type="match status" value="1"/>
</dbReference>
<reference evidence="2 3" key="1">
    <citation type="submission" date="2023-07" db="EMBL/GenBank/DDBJ databases">
        <title>Genomic Encyclopedia of Type Strains, Phase IV (KMG-IV): sequencing the most valuable type-strain genomes for metagenomic binning, comparative biology and taxonomic classification.</title>
        <authorList>
            <person name="Goeker M."/>
        </authorList>
    </citation>
    <scope>NUCLEOTIDE SEQUENCE [LARGE SCALE GENOMIC DNA]</scope>
    <source>
        <strain evidence="2 3">DSM 25924</strain>
    </source>
</reference>